<evidence type="ECO:0000256" key="1">
    <source>
        <dbReference type="ARBA" id="ARBA00023125"/>
    </source>
</evidence>
<dbReference type="SUPFAM" id="SSF46689">
    <property type="entry name" value="Homeodomain-like"/>
    <property type="match status" value="1"/>
</dbReference>
<dbReference type="PRINTS" id="PR00455">
    <property type="entry name" value="HTHTETR"/>
</dbReference>
<gene>
    <name evidence="4" type="primary">kstR18</name>
    <name evidence="4" type="ORF">Nocox_41355</name>
</gene>
<dbReference type="InterPro" id="IPR001647">
    <property type="entry name" value="HTH_TetR"/>
</dbReference>
<evidence type="ECO:0000256" key="2">
    <source>
        <dbReference type="PROSITE-ProRule" id="PRU00335"/>
    </source>
</evidence>
<feature type="DNA-binding region" description="H-T-H motif" evidence="2">
    <location>
        <begin position="47"/>
        <end position="66"/>
    </location>
</feature>
<dbReference type="InterPro" id="IPR036271">
    <property type="entry name" value="Tet_transcr_reg_TetR-rel_C_sf"/>
</dbReference>
<evidence type="ECO:0000259" key="3">
    <source>
        <dbReference type="PROSITE" id="PS50977"/>
    </source>
</evidence>
<dbReference type="InterPro" id="IPR041490">
    <property type="entry name" value="KstR2_TetR_C"/>
</dbReference>
<protein>
    <submittedName>
        <fullName evidence="4">HTH-type transcriptional repressor KstR2</fullName>
    </submittedName>
</protein>
<dbReference type="Gene3D" id="1.10.357.10">
    <property type="entry name" value="Tetracycline Repressor, domain 2"/>
    <property type="match status" value="1"/>
</dbReference>
<keyword evidence="5" id="KW-1185">Reference proteome</keyword>
<keyword evidence="1 2" id="KW-0238">DNA-binding</keyword>
<accession>A0ABX8UDE5</accession>
<evidence type="ECO:0000313" key="4">
    <source>
        <dbReference type="EMBL" id="QYC45812.1"/>
    </source>
</evidence>
<dbReference type="PROSITE" id="PS50977">
    <property type="entry name" value="HTH_TETR_2"/>
    <property type="match status" value="1"/>
</dbReference>
<dbReference type="Pfam" id="PF17932">
    <property type="entry name" value="TetR_C_24"/>
    <property type="match status" value="1"/>
</dbReference>
<proteinExistence type="predicted"/>
<sequence length="229" mass="25235">MAKKNNEATPEGAPARGDWRHYEPIQLSPILTHALEAFYEHGFHGTTVRDIARRVGVTVPALYYHHENKEAVLVALLETATNDVIWRASAAAEEGGDGPRTRLANVIEAVVLHMTHRVRLAALDSELRYLQPDNRRHYAATRKKLEKLLDEIIEDGVRRGVFAVTLPAETARALLGMCQAIATWYHDGGPLRPEEIAERYVDIALTTVGARGLPARSDLEHPGGASSIG</sequence>
<name>A0ABX8UDE5_9ACTN</name>
<dbReference type="InterPro" id="IPR050109">
    <property type="entry name" value="HTH-type_TetR-like_transc_reg"/>
</dbReference>
<dbReference type="PANTHER" id="PTHR30055">
    <property type="entry name" value="HTH-TYPE TRANSCRIPTIONAL REGULATOR RUTR"/>
    <property type="match status" value="1"/>
</dbReference>
<dbReference type="EMBL" id="CP068985">
    <property type="protein sequence ID" value="QYC45812.1"/>
    <property type="molecule type" value="Genomic_DNA"/>
</dbReference>
<organism evidence="4 5">
    <name type="scientific">Nonomuraea coxensis DSM 45129</name>
    <dbReference type="NCBI Taxonomy" id="1122611"/>
    <lineage>
        <taxon>Bacteria</taxon>
        <taxon>Bacillati</taxon>
        <taxon>Actinomycetota</taxon>
        <taxon>Actinomycetes</taxon>
        <taxon>Streptosporangiales</taxon>
        <taxon>Streptosporangiaceae</taxon>
        <taxon>Nonomuraea</taxon>
    </lineage>
</organism>
<dbReference type="SUPFAM" id="SSF48498">
    <property type="entry name" value="Tetracyclin repressor-like, C-terminal domain"/>
    <property type="match status" value="1"/>
</dbReference>
<dbReference type="Pfam" id="PF00440">
    <property type="entry name" value="TetR_N"/>
    <property type="match status" value="1"/>
</dbReference>
<dbReference type="PANTHER" id="PTHR30055:SF237">
    <property type="entry name" value="TRANSCRIPTIONAL REPRESSOR MCE3R"/>
    <property type="match status" value="1"/>
</dbReference>
<reference evidence="4 5" key="1">
    <citation type="journal article" date="2021" name="ACS Chem. Biol.">
        <title>Genomic-Led Discovery of a Novel Glycopeptide Antibiotic by Nonomuraea coxensis DSM 45129.</title>
        <authorList>
            <person name="Yushchuk O."/>
            <person name="Vior N.M."/>
            <person name="Andreo-Vidal A."/>
            <person name="Berini F."/>
            <person name="Ruckert C."/>
            <person name="Busche T."/>
            <person name="Binda E."/>
            <person name="Kalinowski J."/>
            <person name="Truman A.W."/>
            <person name="Marinelli F."/>
        </authorList>
    </citation>
    <scope>NUCLEOTIDE SEQUENCE [LARGE SCALE GENOMIC DNA]</scope>
    <source>
        <strain evidence="4 5">DSM 45129</strain>
    </source>
</reference>
<feature type="domain" description="HTH tetR-type" evidence="3">
    <location>
        <begin position="24"/>
        <end position="84"/>
    </location>
</feature>
<dbReference type="Proteomes" id="UP000824681">
    <property type="component" value="Chromosome"/>
</dbReference>
<dbReference type="InterPro" id="IPR009057">
    <property type="entry name" value="Homeodomain-like_sf"/>
</dbReference>
<evidence type="ECO:0000313" key="5">
    <source>
        <dbReference type="Proteomes" id="UP000824681"/>
    </source>
</evidence>
<dbReference type="RefSeq" id="WP_020540904.1">
    <property type="nucleotide sequence ID" value="NZ_CP068985.1"/>
</dbReference>